<feature type="domain" description="Gcp-like" evidence="1">
    <location>
        <begin position="139"/>
        <end position="196"/>
    </location>
</feature>
<organism evidence="2 3">
    <name type="scientific">Coniella lustricola</name>
    <dbReference type="NCBI Taxonomy" id="2025994"/>
    <lineage>
        <taxon>Eukaryota</taxon>
        <taxon>Fungi</taxon>
        <taxon>Dikarya</taxon>
        <taxon>Ascomycota</taxon>
        <taxon>Pezizomycotina</taxon>
        <taxon>Sordariomycetes</taxon>
        <taxon>Sordariomycetidae</taxon>
        <taxon>Diaporthales</taxon>
        <taxon>Schizoparmaceae</taxon>
        <taxon>Coniella</taxon>
    </lineage>
</organism>
<keyword evidence="3" id="KW-1185">Reference proteome</keyword>
<dbReference type="GO" id="GO:0072670">
    <property type="term" value="P:mitochondrial tRNA threonylcarbamoyladenosine modification"/>
    <property type="evidence" value="ECO:0007669"/>
    <property type="project" value="TreeGrafter"/>
</dbReference>
<evidence type="ECO:0000313" key="2">
    <source>
        <dbReference type="EMBL" id="PSS03547.1"/>
    </source>
</evidence>
<dbReference type="GO" id="GO:0005739">
    <property type="term" value="C:mitochondrion"/>
    <property type="evidence" value="ECO:0007669"/>
    <property type="project" value="TreeGrafter"/>
</dbReference>
<keyword evidence="2" id="KW-0645">Protease</keyword>
<dbReference type="SUPFAM" id="SSF53067">
    <property type="entry name" value="Actin-like ATPase domain"/>
    <property type="match status" value="2"/>
</dbReference>
<evidence type="ECO:0000313" key="3">
    <source>
        <dbReference type="Proteomes" id="UP000241462"/>
    </source>
</evidence>
<reference evidence="2 3" key="1">
    <citation type="journal article" date="2018" name="Mycol. Prog.">
        <title>Coniella lustricola, a new species from submerged detritus.</title>
        <authorList>
            <person name="Raudabaugh D.B."/>
            <person name="Iturriaga T."/>
            <person name="Carver A."/>
            <person name="Mondo S."/>
            <person name="Pangilinan J."/>
            <person name="Lipzen A."/>
            <person name="He G."/>
            <person name="Amirebrahimi M."/>
            <person name="Grigoriev I.V."/>
            <person name="Miller A.N."/>
        </authorList>
    </citation>
    <scope>NUCLEOTIDE SEQUENCE [LARGE SCALE GENOMIC DNA]</scope>
    <source>
        <strain evidence="2 3">B22-T-1</strain>
    </source>
</reference>
<feature type="domain" description="Gcp-like" evidence="1">
    <location>
        <begin position="212"/>
        <end position="266"/>
    </location>
</feature>
<dbReference type="Proteomes" id="UP000241462">
    <property type="component" value="Unassembled WGS sequence"/>
</dbReference>
<dbReference type="STRING" id="2025994.A0A2T3AMI7"/>
<evidence type="ECO:0000259" key="1">
    <source>
        <dbReference type="Pfam" id="PF00814"/>
    </source>
</evidence>
<dbReference type="Gene3D" id="3.30.420.40">
    <property type="match status" value="2"/>
</dbReference>
<dbReference type="EMBL" id="KZ678374">
    <property type="protein sequence ID" value="PSS03547.1"/>
    <property type="molecule type" value="Genomic_DNA"/>
</dbReference>
<keyword evidence="2" id="KW-0378">Hydrolase</keyword>
<dbReference type="InterPro" id="IPR043129">
    <property type="entry name" value="ATPase_NBD"/>
</dbReference>
<dbReference type="PANTHER" id="PTHR11735:SF6">
    <property type="entry name" value="TRNA N6-ADENOSINE THREONYLCARBAMOYLTRANSFERASE, MITOCHONDRIAL"/>
    <property type="match status" value="1"/>
</dbReference>
<dbReference type="AlphaFoldDB" id="A0A2T3AMI7"/>
<dbReference type="PANTHER" id="PTHR11735">
    <property type="entry name" value="TRNA N6-ADENOSINE THREONYLCARBAMOYLTRANSFERASE"/>
    <property type="match status" value="1"/>
</dbReference>
<protein>
    <submittedName>
        <fullName evidence="2">Glycoprotease family-domain-containing protein</fullName>
    </submittedName>
</protein>
<dbReference type="InterPro" id="IPR000905">
    <property type="entry name" value="Gcp-like_dom"/>
</dbReference>
<dbReference type="GO" id="GO:0008233">
    <property type="term" value="F:peptidase activity"/>
    <property type="evidence" value="ECO:0007669"/>
    <property type="project" value="UniProtKB-KW"/>
</dbReference>
<dbReference type="Pfam" id="PF00814">
    <property type="entry name" value="TsaD"/>
    <property type="match status" value="2"/>
</dbReference>
<gene>
    <name evidence="2" type="ORF">BD289DRAFT_153787</name>
</gene>
<proteinExistence type="predicted"/>
<dbReference type="GO" id="GO:0006508">
    <property type="term" value="P:proteolysis"/>
    <property type="evidence" value="ECO:0007669"/>
    <property type="project" value="UniProtKB-KW"/>
</dbReference>
<dbReference type="OrthoDB" id="10259622at2759"/>
<accession>A0A2T3AMI7</accession>
<dbReference type="InParanoid" id="A0A2T3AMI7"/>
<sequence length="371" mass="40701">MAGQVNLLRWAARPMFCRRSLFQAACLTGSRNFTVMGIETSADDTCVAVLELDDPKGAVRIICNKKATYPNKEKGGIHPAEAVKHHFAQIPGLVHAAMQHLGRATKSPAYLTLSHEEIAWSAMRGLPYSQYVPLPEKRYQMEKPDLIAVTQGPGIGTCLNAGIATAKALSVAWAVPLVAVHHMQAHALTPFMEASLVPSDPSSAPSQHPTSIQHSPPQYPILTLLVSGKHTQLVHTISPLNHRILASTPNIAIGDMLDKIARALLPRELIEACGNTIVYPRILEDFIAPLNPNKTYQASTSRKEEDLVYKSVFGWVIGRPPAPTAKNMQYNFSGMNGVVLNIIRENPDMPDDERRILALHTMRIAFEHASK</sequence>
<name>A0A2T3AMI7_9PEZI</name>